<dbReference type="GO" id="GO:0015628">
    <property type="term" value="P:protein secretion by the type II secretion system"/>
    <property type="evidence" value="ECO:0007669"/>
    <property type="project" value="InterPro"/>
</dbReference>
<dbReference type="GO" id="GO:0015627">
    <property type="term" value="C:type II protein secretion system complex"/>
    <property type="evidence" value="ECO:0007669"/>
    <property type="project" value="InterPro"/>
</dbReference>
<accession>A0A1E8DYF7</accession>
<keyword evidence="6" id="KW-0812">Transmembrane</keyword>
<evidence type="ECO:0000256" key="9">
    <source>
        <dbReference type="ARBA" id="ARBA00023136"/>
    </source>
</evidence>
<keyword evidence="3 10" id="KW-0813">Transport</keyword>
<evidence type="ECO:0000256" key="1">
    <source>
        <dbReference type="ARBA" id="ARBA00004377"/>
    </source>
</evidence>
<dbReference type="SUPFAM" id="SSF53067">
    <property type="entry name" value="Actin-like ATPase domain"/>
    <property type="match status" value="1"/>
</dbReference>
<evidence type="ECO:0000256" key="2">
    <source>
        <dbReference type="ARBA" id="ARBA00005318"/>
    </source>
</evidence>
<sequence>MLYLWMPEANGVWQWSTGEHWTQADNLDALIQSLQPFQGKDAVVFFPSRDVQIMQQTLPKAQYKQLGADGVKYLLEEYTVLPIDAMQVVHHFVPPERITVLGMAKHSIETYLHVFSLLPVKISALLPDFLILPQPEAGQTVIGNICGRLLVRESEFLGYSVDDLALYLDYQTAERNYRITNFCAEQMQSIEAFVTQEQLESFHYVVPVLPKAKQHPFNMLPKAKHDTGVSGYWKACAAVLLGILIVQFSYDALRWSKLKKVADQTAIQAIEQYQYWFGANSRITEQNIQSQFQSQVRMSKNADTQALQLLSRVGPVLMQNQIVANRVSYDANMLNMELNANSAATLQALTQQLNQQGFKVELGNIQPSASGAVGLVKIQ</sequence>
<keyword evidence="5" id="KW-0997">Cell inner membrane</keyword>
<name>A0A1E8DYF7_9GAMM</name>
<feature type="domain" description="GspL cytoplasmic actin-ATPase-like" evidence="11">
    <location>
        <begin position="32"/>
        <end position="198"/>
    </location>
</feature>
<dbReference type="InterPro" id="IPR043129">
    <property type="entry name" value="ATPase_NBD"/>
</dbReference>
<evidence type="ECO:0000256" key="7">
    <source>
        <dbReference type="ARBA" id="ARBA00022927"/>
    </source>
</evidence>
<gene>
    <name evidence="13" type="ORF">BJN41_08650</name>
</gene>
<dbReference type="Proteomes" id="UP000186931">
    <property type="component" value="Unassembled WGS sequence"/>
</dbReference>
<evidence type="ECO:0000313" key="13">
    <source>
        <dbReference type="EMBL" id="OFE42314.1"/>
    </source>
</evidence>
<dbReference type="InterPro" id="IPR024230">
    <property type="entry name" value="GspL_cyto_dom"/>
</dbReference>
<dbReference type="PIRSF" id="PIRSF015761">
    <property type="entry name" value="Protein_L"/>
    <property type="match status" value="1"/>
</dbReference>
<dbReference type="Gene3D" id="3.30.1360.100">
    <property type="entry name" value="General secretion pathway protein M, EpsM"/>
    <property type="match status" value="1"/>
</dbReference>
<evidence type="ECO:0000256" key="4">
    <source>
        <dbReference type="ARBA" id="ARBA00022475"/>
    </source>
</evidence>
<dbReference type="eggNOG" id="COG3297">
    <property type="taxonomic scope" value="Bacteria"/>
</dbReference>
<evidence type="ECO:0000256" key="3">
    <source>
        <dbReference type="ARBA" id="ARBA00022448"/>
    </source>
</evidence>
<reference evidence="13 14" key="1">
    <citation type="submission" date="2016-10" db="EMBL/GenBank/DDBJ databases">
        <title>Genome of airborne Acinetobacter sp. 5-2Ac02 in the hospital environment: Species near to Acinetobacter towneri.</title>
        <authorList>
            <person name="Barbosa B."/>
            <person name="Fernandez-Garcia L."/>
            <person name="Gato E."/>
            <person name="Leao R."/>
            <person name="Albano R."/>
            <person name="Fernandez B."/>
            <person name="Fernandez-Cuenca F."/>
            <person name="Marques E."/>
            <person name="Tomas M."/>
        </authorList>
    </citation>
    <scope>NUCLEOTIDE SEQUENCE [LARGE SCALE GENOMIC DNA]</scope>
    <source>
        <strain evidence="13 14">5-2Ac02</strain>
    </source>
</reference>
<dbReference type="GO" id="GO:0009276">
    <property type="term" value="C:Gram-negative-bacterium-type cell wall"/>
    <property type="evidence" value="ECO:0007669"/>
    <property type="project" value="InterPro"/>
</dbReference>
<keyword evidence="9" id="KW-0472">Membrane</keyword>
<dbReference type="Pfam" id="PF12693">
    <property type="entry name" value="GspL_C"/>
    <property type="match status" value="1"/>
</dbReference>
<evidence type="ECO:0000256" key="8">
    <source>
        <dbReference type="ARBA" id="ARBA00022989"/>
    </source>
</evidence>
<dbReference type="NCBIfam" id="TIGR01709">
    <property type="entry name" value="typeII_sec_gspL"/>
    <property type="match status" value="1"/>
</dbReference>
<dbReference type="RefSeq" id="WP_070156005.1">
    <property type="nucleotide sequence ID" value="NZ_MKQS01000064.1"/>
</dbReference>
<dbReference type="GO" id="GO:0005886">
    <property type="term" value="C:plasma membrane"/>
    <property type="evidence" value="ECO:0007669"/>
    <property type="project" value="UniProtKB-SubCell"/>
</dbReference>
<dbReference type="Gene3D" id="3.30.420.380">
    <property type="match status" value="1"/>
</dbReference>
<comment type="function">
    <text evidence="10">Inner membrane component of the type II secretion system required for the energy-dependent secretion of extracellular factors such as proteases and toxins from the periplasm.</text>
</comment>
<dbReference type="STRING" id="202956.BJN41_08650"/>
<keyword evidence="7 10" id="KW-0653">Protein transport</keyword>
<comment type="subcellular location">
    <subcellularLocation>
        <location evidence="1">Cell inner membrane</location>
        <topology evidence="1">Single-pass membrane protein</topology>
    </subcellularLocation>
</comment>
<protein>
    <recommendedName>
        <fullName evidence="10">Type II secretion system protein L</fullName>
        <shortName evidence="10">T2SS protein L</shortName>
    </recommendedName>
</protein>
<evidence type="ECO:0000259" key="12">
    <source>
        <dbReference type="Pfam" id="PF12693"/>
    </source>
</evidence>
<feature type="domain" description="GspL periplasmic" evidence="12">
    <location>
        <begin position="232"/>
        <end position="366"/>
    </location>
</feature>
<evidence type="ECO:0000313" key="14">
    <source>
        <dbReference type="Proteomes" id="UP000186931"/>
    </source>
</evidence>
<dbReference type="InterPro" id="IPR025691">
    <property type="entry name" value="GspL_pp_dom"/>
</dbReference>
<evidence type="ECO:0000256" key="6">
    <source>
        <dbReference type="ARBA" id="ARBA00022692"/>
    </source>
</evidence>
<keyword evidence="8" id="KW-1133">Transmembrane helix</keyword>
<organism evidence="13 14">
    <name type="scientific">Acinetobacter towneri</name>
    <dbReference type="NCBI Taxonomy" id="202956"/>
    <lineage>
        <taxon>Bacteria</taxon>
        <taxon>Pseudomonadati</taxon>
        <taxon>Pseudomonadota</taxon>
        <taxon>Gammaproteobacteria</taxon>
        <taxon>Moraxellales</taxon>
        <taxon>Moraxellaceae</taxon>
        <taxon>Acinetobacter</taxon>
    </lineage>
</organism>
<dbReference type="Pfam" id="PF05134">
    <property type="entry name" value="T2SSL"/>
    <property type="match status" value="1"/>
</dbReference>
<dbReference type="InterPro" id="IPR007812">
    <property type="entry name" value="T2SS_protein-GspL"/>
</dbReference>
<comment type="similarity">
    <text evidence="2 10">Belongs to the GSP L family.</text>
</comment>
<proteinExistence type="inferred from homology"/>
<evidence type="ECO:0000259" key="11">
    <source>
        <dbReference type="Pfam" id="PF05134"/>
    </source>
</evidence>
<comment type="caution">
    <text evidence="13">The sequence shown here is derived from an EMBL/GenBank/DDBJ whole genome shotgun (WGS) entry which is preliminary data.</text>
</comment>
<dbReference type="AlphaFoldDB" id="A0A1E8DYF7"/>
<dbReference type="EMBL" id="MKQS01000064">
    <property type="protein sequence ID" value="OFE42314.1"/>
    <property type="molecule type" value="Genomic_DNA"/>
</dbReference>
<evidence type="ECO:0000256" key="5">
    <source>
        <dbReference type="ARBA" id="ARBA00022519"/>
    </source>
</evidence>
<evidence type="ECO:0000256" key="10">
    <source>
        <dbReference type="PIRNR" id="PIRNR015761"/>
    </source>
</evidence>
<keyword evidence="4" id="KW-1003">Cell membrane</keyword>